<evidence type="ECO:0000313" key="11">
    <source>
        <dbReference type="EMBL" id="MFC4675623.1"/>
    </source>
</evidence>
<keyword evidence="9" id="KW-0472">Membrane</keyword>
<organism evidence="11 12">
    <name type="scientific">Dysgonomonas termitidis</name>
    <dbReference type="NCBI Taxonomy" id="1516126"/>
    <lineage>
        <taxon>Bacteria</taxon>
        <taxon>Pseudomonadati</taxon>
        <taxon>Bacteroidota</taxon>
        <taxon>Bacteroidia</taxon>
        <taxon>Bacteroidales</taxon>
        <taxon>Dysgonomonadaceae</taxon>
        <taxon>Dysgonomonas</taxon>
    </lineage>
</organism>
<dbReference type="PANTHER" id="PTHR33446:SF2">
    <property type="entry name" value="PROTEIN TONB"/>
    <property type="match status" value="1"/>
</dbReference>
<reference evidence="12" key="1">
    <citation type="journal article" date="2019" name="Int. J. Syst. Evol. Microbiol.">
        <title>The Global Catalogue of Microorganisms (GCM) 10K type strain sequencing project: providing services to taxonomists for standard genome sequencing and annotation.</title>
        <authorList>
            <consortium name="The Broad Institute Genomics Platform"/>
            <consortium name="The Broad Institute Genome Sequencing Center for Infectious Disease"/>
            <person name="Wu L."/>
            <person name="Ma J."/>
        </authorList>
    </citation>
    <scope>NUCLEOTIDE SEQUENCE [LARGE SCALE GENOMIC DNA]</scope>
    <source>
        <strain evidence="12">CCUG 66188</strain>
    </source>
</reference>
<dbReference type="Proteomes" id="UP001596023">
    <property type="component" value="Unassembled WGS sequence"/>
</dbReference>
<evidence type="ECO:0000256" key="9">
    <source>
        <dbReference type="ARBA" id="ARBA00023136"/>
    </source>
</evidence>
<keyword evidence="6" id="KW-0812">Transmembrane</keyword>
<dbReference type="RefSeq" id="WP_379999022.1">
    <property type="nucleotide sequence ID" value="NZ_JBHSGN010000108.1"/>
</dbReference>
<keyword evidence="12" id="KW-1185">Reference proteome</keyword>
<dbReference type="NCBIfam" id="TIGR01352">
    <property type="entry name" value="tonB_Cterm"/>
    <property type="match status" value="1"/>
</dbReference>
<comment type="subcellular location">
    <subcellularLocation>
        <location evidence="1">Cell inner membrane</location>
        <topology evidence="1">Single-pass membrane protein</topology>
        <orientation evidence="1">Periplasmic side</orientation>
    </subcellularLocation>
</comment>
<evidence type="ECO:0000256" key="3">
    <source>
        <dbReference type="ARBA" id="ARBA00022448"/>
    </source>
</evidence>
<dbReference type="Gene3D" id="3.30.1150.10">
    <property type="match status" value="1"/>
</dbReference>
<comment type="similarity">
    <text evidence="2">Belongs to the TonB family.</text>
</comment>
<evidence type="ECO:0000256" key="6">
    <source>
        <dbReference type="ARBA" id="ARBA00022692"/>
    </source>
</evidence>
<keyword evidence="3" id="KW-0813">Transport</keyword>
<protein>
    <submittedName>
        <fullName evidence="11">Energy transducer TonB</fullName>
    </submittedName>
</protein>
<sequence>MKSIIIVLLFFFVGCLSIVAQENKSGKMTYQDSVNAGFKVKMPQFIGGEARLQTFIMTFLRYPEDAVKDSIQGTVLIEFMISKTGKVTNVKVLNSLSPSCDAEAVRVVSLMPDWIPAEYKGENIPVIFKIPILFRFKR</sequence>
<dbReference type="PANTHER" id="PTHR33446">
    <property type="entry name" value="PROTEIN TONB-RELATED"/>
    <property type="match status" value="1"/>
</dbReference>
<dbReference type="SUPFAM" id="SSF74653">
    <property type="entry name" value="TolA/TonB C-terminal domain"/>
    <property type="match status" value="1"/>
</dbReference>
<feature type="domain" description="TonB C-terminal" evidence="10">
    <location>
        <begin position="47"/>
        <end position="138"/>
    </location>
</feature>
<keyword evidence="4" id="KW-1003">Cell membrane</keyword>
<gene>
    <name evidence="11" type="ORF">ACFO6W_18200</name>
</gene>
<evidence type="ECO:0000259" key="10">
    <source>
        <dbReference type="PROSITE" id="PS52015"/>
    </source>
</evidence>
<evidence type="ECO:0000256" key="5">
    <source>
        <dbReference type="ARBA" id="ARBA00022519"/>
    </source>
</evidence>
<evidence type="ECO:0000256" key="4">
    <source>
        <dbReference type="ARBA" id="ARBA00022475"/>
    </source>
</evidence>
<evidence type="ECO:0000256" key="1">
    <source>
        <dbReference type="ARBA" id="ARBA00004383"/>
    </source>
</evidence>
<dbReference type="EMBL" id="JBHSGN010000108">
    <property type="protein sequence ID" value="MFC4675623.1"/>
    <property type="molecule type" value="Genomic_DNA"/>
</dbReference>
<dbReference type="PROSITE" id="PS51257">
    <property type="entry name" value="PROKAR_LIPOPROTEIN"/>
    <property type="match status" value="1"/>
</dbReference>
<keyword evidence="5" id="KW-0997">Cell inner membrane</keyword>
<comment type="caution">
    <text evidence="11">The sequence shown here is derived from an EMBL/GenBank/DDBJ whole genome shotgun (WGS) entry which is preliminary data.</text>
</comment>
<accession>A0ABV9L0S5</accession>
<dbReference type="Pfam" id="PF03544">
    <property type="entry name" value="TonB_C"/>
    <property type="match status" value="1"/>
</dbReference>
<keyword evidence="8" id="KW-1133">Transmembrane helix</keyword>
<dbReference type="InterPro" id="IPR006260">
    <property type="entry name" value="TonB/TolA_C"/>
</dbReference>
<keyword evidence="7" id="KW-0653">Protein transport</keyword>
<name>A0ABV9L0S5_9BACT</name>
<proteinExistence type="inferred from homology"/>
<evidence type="ECO:0000313" key="12">
    <source>
        <dbReference type="Proteomes" id="UP001596023"/>
    </source>
</evidence>
<dbReference type="InterPro" id="IPR037682">
    <property type="entry name" value="TonB_C"/>
</dbReference>
<dbReference type="InterPro" id="IPR051045">
    <property type="entry name" value="TonB-dependent_transducer"/>
</dbReference>
<dbReference type="PROSITE" id="PS52015">
    <property type="entry name" value="TONB_CTD"/>
    <property type="match status" value="1"/>
</dbReference>
<evidence type="ECO:0000256" key="7">
    <source>
        <dbReference type="ARBA" id="ARBA00022927"/>
    </source>
</evidence>
<evidence type="ECO:0000256" key="2">
    <source>
        <dbReference type="ARBA" id="ARBA00006555"/>
    </source>
</evidence>
<evidence type="ECO:0000256" key="8">
    <source>
        <dbReference type="ARBA" id="ARBA00022989"/>
    </source>
</evidence>